<dbReference type="InterPro" id="IPR032710">
    <property type="entry name" value="NTF2-like_dom_sf"/>
</dbReference>
<feature type="domain" description="SnoaL-like" evidence="1">
    <location>
        <begin position="8"/>
        <end position="109"/>
    </location>
</feature>
<name>A0ABS3A9I3_9VIBR</name>
<gene>
    <name evidence="2" type="ORF">JYA62_23590</name>
</gene>
<sequence length="118" mass="13442">MTTYRNFVRTLYNVVDAKDTQALAELLHPDVSFVFSNSDPIKGIENVLAINAQFFTTIHSMTHSFYGIYEDGDDLMCDGQVSYIRLDGTPYKANFATVLRLQDGLIREYKIYADLSEL</sequence>
<proteinExistence type="predicted"/>
<dbReference type="Gene3D" id="3.10.450.50">
    <property type="match status" value="1"/>
</dbReference>
<keyword evidence="3" id="KW-1185">Reference proteome</keyword>
<dbReference type="EMBL" id="JAFHLB010000059">
    <property type="protein sequence ID" value="MBN3580599.1"/>
    <property type="molecule type" value="Genomic_DNA"/>
</dbReference>
<evidence type="ECO:0000259" key="1">
    <source>
        <dbReference type="Pfam" id="PF12680"/>
    </source>
</evidence>
<evidence type="ECO:0000313" key="2">
    <source>
        <dbReference type="EMBL" id="MBN3580599.1"/>
    </source>
</evidence>
<dbReference type="Proteomes" id="UP000779070">
    <property type="component" value="Unassembled WGS sequence"/>
</dbReference>
<dbReference type="Pfam" id="PF12680">
    <property type="entry name" value="SnoaL_2"/>
    <property type="match status" value="1"/>
</dbReference>
<protein>
    <submittedName>
        <fullName evidence="2">Nuclear transport factor 2 family protein</fullName>
    </submittedName>
</protein>
<accession>A0ABS3A9I3</accession>
<dbReference type="RefSeq" id="WP_206372180.1">
    <property type="nucleotide sequence ID" value="NZ_CAWPTM010000127.1"/>
</dbReference>
<dbReference type="SUPFAM" id="SSF54427">
    <property type="entry name" value="NTF2-like"/>
    <property type="match status" value="1"/>
</dbReference>
<comment type="caution">
    <text evidence="2">The sequence shown here is derived from an EMBL/GenBank/DDBJ whole genome shotgun (WGS) entry which is preliminary data.</text>
</comment>
<reference evidence="2 3" key="1">
    <citation type="submission" date="2021-02" db="EMBL/GenBank/DDBJ databases">
        <title>Draft Genome Sequences of 5 Vibrio neptunius Strains Isolated From of Bivalve Hatcheries.</title>
        <authorList>
            <person name="Galvis F."/>
            <person name="Barja J.L."/>
            <person name="Lemos M.L."/>
            <person name="Balado M."/>
        </authorList>
    </citation>
    <scope>NUCLEOTIDE SEQUENCE [LARGE SCALE GENOMIC DNA]</scope>
    <source>
        <strain evidence="2 3">PP-145.98</strain>
    </source>
</reference>
<evidence type="ECO:0000313" key="3">
    <source>
        <dbReference type="Proteomes" id="UP000779070"/>
    </source>
</evidence>
<organism evidence="2 3">
    <name type="scientific">Vibrio neptunius</name>
    <dbReference type="NCBI Taxonomy" id="170651"/>
    <lineage>
        <taxon>Bacteria</taxon>
        <taxon>Pseudomonadati</taxon>
        <taxon>Pseudomonadota</taxon>
        <taxon>Gammaproteobacteria</taxon>
        <taxon>Vibrionales</taxon>
        <taxon>Vibrionaceae</taxon>
        <taxon>Vibrio</taxon>
    </lineage>
</organism>
<dbReference type="InterPro" id="IPR037401">
    <property type="entry name" value="SnoaL-like"/>
</dbReference>